<name>A0A9X0U238_9BACT</name>
<feature type="domain" description="Dipeptidylpeptidase IV N-terminal" evidence="3">
    <location>
        <begin position="132"/>
        <end position="462"/>
    </location>
</feature>
<organism evidence="4 5">
    <name type="scientific">Tunturiibacter gelidiferens</name>
    <dbReference type="NCBI Taxonomy" id="3069689"/>
    <lineage>
        <taxon>Bacteria</taxon>
        <taxon>Pseudomonadati</taxon>
        <taxon>Acidobacteriota</taxon>
        <taxon>Terriglobia</taxon>
        <taxon>Terriglobales</taxon>
        <taxon>Acidobacteriaceae</taxon>
        <taxon>Tunturiibacter</taxon>
    </lineage>
</organism>
<feature type="signal peptide" evidence="1">
    <location>
        <begin position="1"/>
        <end position="20"/>
    </location>
</feature>
<accession>A0A9X0U238</accession>
<keyword evidence="4" id="KW-0378">Hydrolase</keyword>
<dbReference type="PANTHER" id="PTHR11731">
    <property type="entry name" value="PROTEASE FAMILY S9B,C DIPEPTIDYL-PEPTIDASE IV-RELATED"/>
    <property type="match status" value="1"/>
</dbReference>
<dbReference type="InterPro" id="IPR002469">
    <property type="entry name" value="Peptidase_S9B_N"/>
</dbReference>
<feature type="domain" description="Peptidase S9 prolyl oligopeptidase catalytic" evidence="2">
    <location>
        <begin position="548"/>
        <end position="746"/>
    </location>
</feature>
<evidence type="ECO:0000259" key="2">
    <source>
        <dbReference type="Pfam" id="PF00326"/>
    </source>
</evidence>
<dbReference type="Proteomes" id="UP000535182">
    <property type="component" value="Unassembled WGS sequence"/>
</dbReference>
<dbReference type="PANTHER" id="PTHR11731:SF193">
    <property type="entry name" value="DIPEPTIDYL PEPTIDASE 9"/>
    <property type="match status" value="1"/>
</dbReference>
<keyword evidence="1" id="KW-0732">Signal</keyword>
<dbReference type="Gene3D" id="2.140.10.30">
    <property type="entry name" value="Dipeptidylpeptidase IV, N-terminal domain"/>
    <property type="match status" value="1"/>
</dbReference>
<dbReference type="GO" id="GO:0006508">
    <property type="term" value="P:proteolysis"/>
    <property type="evidence" value="ECO:0007669"/>
    <property type="project" value="InterPro"/>
</dbReference>
<dbReference type="InterPro" id="IPR001375">
    <property type="entry name" value="Peptidase_S9_cat"/>
</dbReference>
<evidence type="ECO:0000256" key="1">
    <source>
        <dbReference type="SAM" id="SignalP"/>
    </source>
</evidence>
<dbReference type="InterPro" id="IPR029058">
    <property type="entry name" value="AB_hydrolase_fold"/>
</dbReference>
<dbReference type="InterPro" id="IPR050278">
    <property type="entry name" value="Serine_Prot_S9B/DPPIV"/>
</dbReference>
<dbReference type="Pfam" id="PF00930">
    <property type="entry name" value="DPPIV_N"/>
    <property type="match status" value="1"/>
</dbReference>
<dbReference type="GO" id="GO:0008236">
    <property type="term" value="F:serine-type peptidase activity"/>
    <property type="evidence" value="ECO:0007669"/>
    <property type="project" value="InterPro"/>
</dbReference>
<dbReference type="AlphaFoldDB" id="A0A9X0U238"/>
<proteinExistence type="predicted"/>
<dbReference type="Pfam" id="PF00326">
    <property type="entry name" value="Peptidase_S9"/>
    <property type="match status" value="1"/>
</dbReference>
<evidence type="ECO:0000259" key="3">
    <source>
        <dbReference type="Pfam" id="PF00930"/>
    </source>
</evidence>
<gene>
    <name evidence="4" type="ORF">HDF14_000497</name>
</gene>
<dbReference type="RefSeq" id="WP_183973156.1">
    <property type="nucleotide sequence ID" value="NZ_JACHEB010000001.1"/>
</dbReference>
<reference evidence="4 5" key="1">
    <citation type="submission" date="2020-08" db="EMBL/GenBank/DDBJ databases">
        <title>Genomic Encyclopedia of Type Strains, Phase IV (KMG-V): Genome sequencing to study the core and pangenomes of soil and plant-associated prokaryotes.</title>
        <authorList>
            <person name="Whitman W."/>
        </authorList>
    </citation>
    <scope>NUCLEOTIDE SEQUENCE [LARGE SCALE GENOMIC DNA]</scope>
    <source>
        <strain evidence="4 5">X5P2</strain>
    </source>
</reference>
<dbReference type="EC" id="3.4.14.5" evidence="4"/>
<evidence type="ECO:0000313" key="4">
    <source>
        <dbReference type="EMBL" id="MBB5326903.1"/>
    </source>
</evidence>
<dbReference type="EMBL" id="JACHEB010000001">
    <property type="protein sequence ID" value="MBB5326903.1"/>
    <property type="molecule type" value="Genomic_DNA"/>
</dbReference>
<sequence>MPLLLRASLLLCLSTASVIAQTTPATDPGIRTIADANKNLTGRAPHGIDWSPDGKLLTFIVDEPEASSPGKAGDIVQIDAATGRASVLATAEQLSKLTSAAVNEKDADHRSRYGMSAYLWSADSKHLLIDNGGRLWLYDIAAGTGTLIVDTHEGSGDDPKFSPDAANVSYLHNHNLYIHPVAATGKETALTHDTTDTLLNGEVDWVYLEELDVRSNYFWSPDSKSIAYLQMNEAKVPQYPITDWIPTHATIDNQRYPQPGDPNPAVRVGIVSTKGGKTKFIEVPFSSNNDYIPRFGWVDANTVYIEVLTRDQQHLNLYFADARSGKTRVVYTDTDAKYLDFSTDLNILPGGRFLISSWRDGHAHLYLYSFDEHHPLAADATLTRQLTQGDYEVETVDSIDPKSNTVFYASNEGSPLEDNLWSVKFDGTSKQQLTTGRGTHGTSTSPDGVHFTDYYSDATTPPVLSLCTVGQSCAPIWKSKPLARATGVTSSIVTVTAADGKTKLYGRLTTPASTTPATVPLILNPYDGPTPVSSIRNSWGGSQIFNELLAQRGFAVLDIDTRGSGGRGRDFQQAAYRNFGPVQFSDQMTALDQILAQYPQLDSKRIGWWGWSWGGYFTLYAMTHTDRILAGVAVAPVTDWRNYDSIYTERYLGLPSPNATPDPNNIYAIDSPITDAAKLKGRILIAQGTGDDNVHMANTIQFIQPLIDAGIPYDLQLFPRKTHSIAGPTARDELFARILWQFETYLKP</sequence>
<dbReference type="Gene3D" id="3.40.50.1820">
    <property type="entry name" value="alpha/beta hydrolase"/>
    <property type="match status" value="1"/>
</dbReference>
<dbReference type="SUPFAM" id="SSF82171">
    <property type="entry name" value="DPP6 N-terminal domain-like"/>
    <property type="match status" value="1"/>
</dbReference>
<evidence type="ECO:0000313" key="5">
    <source>
        <dbReference type="Proteomes" id="UP000535182"/>
    </source>
</evidence>
<dbReference type="SUPFAM" id="SSF53474">
    <property type="entry name" value="alpha/beta-Hydrolases"/>
    <property type="match status" value="1"/>
</dbReference>
<feature type="chain" id="PRO_5040975057" evidence="1">
    <location>
        <begin position="21"/>
        <end position="748"/>
    </location>
</feature>
<protein>
    <submittedName>
        <fullName evidence="4">Dipeptidyl-peptidase-4</fullName>
        <ecNumber evidence="4">3.4.14.5</ecNumber>
    </submittedName>
</protein>
<dbReference type="GO" id="GO:0008239">
    <property type="term" value="F:dipeptidyl-peptidase activity"/>
    <property type="evidence" value="ECO:0007669"/>
    <property type="project" value="UniProtKB-EC"/>
</dbReference>
<keyword evidence="5" id="KW-1185">Reference proteome</keyword>
<comment type="caution">
    <text evidence="4">The sequence shown here is derived from an EMBL/GenBank/DDBJ whole genome shotgun (WGS) entry which is preliminary data.</text>
</comment>